<dbReference type="Gene3D" id="1.20.1560.10">
    <property type="entry name" value="ABC transporter type 1, transmembrane domain"/>
    <property type="match status" value="1"/>
</dbReference>
<keyword evidence="7" id="KW-0067">ATP-binding</keyword>
<dbReference type="GO" id="GO:0005886">
    <property type="term" value="C:plasma membrane"/>
    <property type="evidence" value="ECO:0007669"/>
    <property type="project" value="UniProtKB-SubCell"/>
</dbReference>
<dbReference type="InterPro" id="IPR003439">
    <property type="entry name" value="ABC_transporter-like_ATP-bd"/>
</dbReference>
<dbReference type="PROSITE" id="PS00211">
    <property type="entry name" value="ABC_TRANSPORTER_1"/>
    <property type="match status" value="1"/>
</dbReference>
<dbReference type="AlphaFoldDB" id="W9E4I1"/>
<evidence type="ECO:0000256" key="8">
    <source>
        <dbReference type="ARBA" id="ARBA00022989"/>
    </source>
</evidence>
<dbReference type="HOGENOM" id="CLU_000604_84_3_11"/>
<dbReference type="PROSITE" id="PS50893">
    <property type="entry name" value="ABC_TRANSPORTER_2"/>
    <property type="match status" value="1"/>
</dbReference>
<evidence type="ECO:0000256" key="10">
    <source>
        <dbReference type="ARBA" id="ARBA00023455"/>
    </source>
</evidence>
<keyword evidence="5 12" id="KW-0812">Transmembrane</keyword>
<evidence type="ECO:0000256" key="9">
    <source>
        <dbReference type="ARBA" id="ARBA00023136"/>
    </source>
</evidence>
<dbReference type="GO" id="GO:0005524">
    <property type="term" value="F:ATP binding"/>
    <property type="evidence" value="ECO:0007669"/>
    <property type="project" value="UniProtKB-KW"/>
</dbReference>
<evidence type="ECO:0000256" key="6">
    <source>
        <dbReference type="ARBA" id="ARBA00022741"/>
    </source>
</evidence>
<keyword evidence="4" id="KW-0997">Cell inner membrane</keyword>
<dbReference type="PROSITE" id="PS50929">
    <property type="entry name" value="ABC_TM1F"/>
    <property type="match status" value="1"/>
</dbReference>
<evidence type="ECO:0000313" key="15">
    <source>
        <dbReference type="EMBL" id="ETA71077.1"/>
    </source>
</evidence>
<keyword evidence="2" id="KW-0813">Transport</keyword>
<feature type="transmembrane region" description="Helical" evidence="12">
    <location>
        <begin position="269"/>
        <end position="291"/>
    </location>
</feature>
<evidence type="ECO:0000256" key="11">
    <source>
        <dbReference type="SAM" id="MobiDB-lite"/>
    </source>
</evidence>
<dbReference type="Gene3D" id="3.40.50.300">
    <property type="entry name" value="P-loop containing nucleotide triphosphate hydrolases"/>
    <property type="match status" value="1"/>
</dbReference>
<dbReference type="InterPro" id="IPR011527">
    <property type="entry name" value="ABC1_TM_dom"/>
</dbReference>
<dbReference type="InterPro" id="IPR003593">
    <property type="entry name" value="AAA+_ATPase"/>
</dbReference>
<dbReference type="PANTHER" id="PTHR24221:SF646">
    <property type="entry name" value="HAEMOLYSIN SECRETION ATP-BINDING PROTEIN"/>
    <property type="match status" value="1"/>
</dbReference>
<comment type="caution">
    <text evidence="15">The sequence shown here is derived from an EMBL/GenBank/DDBJ whole genome shotgun (WGS) entry which is preliminary data.</text>
</comment>
<keyword evidence="16" id="KW-1185">Reference proteome</keyword>
<dbReference type="Pfam" id="PF00005">
    <property type="entry name" value="ABC_tran"/>
    <property type="match status" value="1"/>
</dbReference>
<feature type="transmembrane region" description="Helical" evidence="12">
    <location>
        <begin position="79"/>
        <end position="98"/>
    </location>
</feature>
<dbReference type="PANTHER" id="PTHR24221">
    <property type="entry name" value="ATP-BINDING CASSETTE SUB-FAMILY B"/>
    <property type="match status" value="1"/>
</dbReference>
<feature type="domain" description="ABC transmembrane type-1" evidence="14">
    <location>
        <begin position="51"/>
        <end position="330"/>
    </location>
</feature>
<comment type="similarity">
    <text evidence="10">Belongs to the ABC transporter superfamily. Siderophore-Fe(3+) uptake transporter (SIUT) (TC 3.A.1.21) family.</text>
</comment>
<evidence type="ECO:0000256" key="3">
    <source>
        <dbReference type="ARBA" id="ARBA00022475"/>
    </source>
</evidence>
<dbReference type="InterPro" id="IPR017871">
    <property type="entry name" value="ABC_transporter-like_CS"/>
</dbReference>
<dbReference type="InterPro" id="IPR036640">
    <property type="entry name" value="ABC1_TM_sf"/>
</dbReference>
<keyword evidence="9 12" id="KW-0472">Membrane</keyword>
<dbReference type="FunFam" id="3.40.50.300:FF:000221">
    <property type="entry name" value="Multidrug ABC transporter ATP-binding protein"/>
    <property type="match status" value="1"/>
</dbReference>
<keyword evidence="8 12" id="KW-1133">Transmembrane helix</keyword>
<dbReference type="InterPro" id="IPR027417">
    <property type="entry name" value="P-loop_NTPase"/>
</dbReference>
<evidence type="ECO:0000256" key="2">
    <source>
        <dbReference type="ARBA" id="ARBA00022448"/>
    </source>
</evidence>
<dbReference type="PATRIC" id="fig|479430.3.peg.103"/>
<dbReference type="Proteomes" id="UP000019485">
    <property type="component" value="Unassembled WGS sequence"/>
</dbReference>
<evidence type="ECO:0000256" key="12">
    <source>
        <dbReference type="SAM" id="Phobius"/>
    </source>
</evidence>
<evidence type="ECO:0000256" key="1">
    <source>
        <dbReference type="ARBA" id="ARBA00004429"/>
    </source>
</evidence>
<feature type="domain" description="ABC transporter" evidence="13">
    <location>
        <begin position="364"/>
        <end position="619"/>
    </location>
</feature>
<dbReference type="GO" id="GO:0140359">
    <property type="term" value="F:ABC-type transporter activity"/>
    <property type="evidence" value="ECO:0007669"/>
    <property type="project" value="InterPro"/>
</dbReference>
<name>W9E4I1_9ACTN</name>
<dbReference type="GO" id="GO:0016887">
    <property type="term" value="F:ATP hydrolysis activity"/>
    <property type="evidence" value="ECO:0007669"/>
    <property type="project" value="InterPro"/>
</dbReference>
<evidence type="ECO:0000313" key="16">
    <source>
        <dbReference type="Proteomes" id="UP000019485"/>
    </source>
</evidence>
<comment type="subcellular location">
    <subcellularLocation>
        <location evidence="1">Cell inner membrane</location>
        <topology evidence="1">Multi-pass membrane protein</topology>
    </subcellularLocation>
</comment>
<feature type="region of interest" description="Disordered" evidence="11">
    <location>
        <begin position="499"/>
        <end position="521"/>
    </location>
</feature>
<evidence type="ECO:0000259" key="14">
    <source>
        <dbReference type="PROSITE" id="PS50929"/>
    </source>
</evidence>
<evidence type="ECO:0000256" key="5">
    <source>
        <dbReference type="ARBA" id="ARBA00022692"/>
    </source>
</evidence>
<dbReference type="SMART" id="SM00382">
    <property type="entry name" value="AAA"/>
    <property type="match status" value="1"/>
</dbReference>
<organism evidence="15 16">
    <name type="scientific">Actinospica robiniae DSM 44927</name>
    <dbReference type="NCBI Taxonomy" id="479430"/>
    <lineage>
        <taxon>Bacteria</taxon>
        <taxon>Bacillati</taxon>
        <taxon>Actinomycetota</taxon>
        <taxon>Actinomycetes</taxon>
        <taxon>Catenulisporales</taxon>
        <taxon>Actinospicaceae</taxon>
        <taxon>Actinospica</taxon>
    </lineage>
</organism>
<keyword evidence="3" id="KW-1003">Cell membrane</keyword>
<dbReference type="OrthoDB" id="9806127at2"/>
<dbReference type="EMBL" id="AZAN01000001">
    <property type="protein sequence ID" value="ETA71077.1"/>
    <property type="molecule type" value="Genomic_DNA"/>
</dbReference>
<feature type="transmembrane region" description="Helical" evidence="12">
    <location>
        <begin position="43"/>
        <end position="64"/>
    </location>
</feature>
<evidence type="ECO:0000256" key="4">
    <source>
        <dbReference type="ARBA" id="ARBA00022519"/>
    </source>
</evidence>
<keyword evidence="6" id="KW-0547">Nucleotide-binding</keyword>
<feature type="transmembrane region" description="Helical" evidence="12">
    <location>
        <begin position="152"/>
        <end position="178"/>
    </location>
</feature>
<proteinExistence type="inferred from homology"/>
<dbReference type="InterPro" id="IPR039421">
    <property type="entry name" value="Type_1_exporter"/>
</dbReference>
<gene>
    <name evidence="15" type="ORF">ActroDRAFT_0099</name>
</gene>
<dbReference type="SUPFAM" id="SSF90123">
    <property type="entry name" value="ABC transporter transmembrane region"/>
    <property type="match status" value="1"/>
</dbReference>
<sequence>MPSTADSEPLRVPKLAALRTAIQGTARATADATALAWSAGRHLVLAQAAVALLGAVLPVAAAWLSKDTLDLIAAPGRHSGLLAVGSALAGAGLLIGLLPHAERYAREESQRRTGLLAQDRLFAAIEDLVGLSRFEDPAFIDRLRLANQAGGVGPGAVVTGVVGIGRGVLMSAGFVISLAAISPWVAVAVMLSAVPALIAELALARRRAATMWRIAPSVRRELFFQHLLTSVQAAKELRLFAAGRHLRDRMAVERRSANLAQRDMDRRELAGQTGLALVTAVTAGAALLWALAAAGQGRLTVGDVSLLIGSVAGIQGALSGLVTEVSTAHQQLLVFGHFRAVLAGGPDLPVAAKPSPTPALRRGIELRGVWFRYSDAHPWALRDVNLSIPYGSSVALIGRNGAGKSTLVKLLCRLYDPQRGAVLWDGVDVRDLDPAELRERIGAVFQDFMCYDLTALENIALGDLGRATDRERIHAAARRAAIHDTVAALPRGYDTPLSRLFPADDDDDESGGAGGGSGMPLSGGQWQRLALARAYLRGERDVLILDEPSSGIDAEAEHEIHLRLRELRAGRTSVLVSHRLGAVRDADLLVVLENGQIVERGTHAELIEADGRYARMFETQARAYAVGAESPVRQEVG</sequence>
<evidence type="ECO:0000256" key="7">
    <source>
        <dbReference type="ARBA" id="ARBA00022840"/>
    </source>
</evidence>
<dbReference type="SUPFAM" id="SSF52540">
    <property type="entry name" value="P-loop containing nucleoside triphosphate hydrolases"/>
    <property type="match status" value="1"/>
</dbReference>
<protein>
    <submittedName>
        <fullName evidence="15">ABC-type multidrug transport system, ATPase and permease component</fullName>
    </submittedName>
</protein>
<reference evidence="15 16" key="1">
    <citation type="submission" date="2013-08" db="EMBL/GenBank/DDBJ databases">
        <authorList>
            <consortium name="DOE Joint Genome Institute"/>
            <person name="Eisen J."/>
            <person name="Huntemann M."/>
            <person name="Han J."/>
            <person name="Chen A."/>
            <person name="Kyrpides N."/>
            <person name="Mavromatis K."/>
            <person name="Markowitz V."/>
            <person name="Palaniappan K."/>
            <person name="Ivanova N."/>
            <person name="Schaumberg A."/>
            <person name="Pati A."/>
            <person name="Liolios K."/>
            <person name="Nordberg H.P."/>
            <person name="Cantor M.N."/>
            <person name="Hua S.X."/>
            <person name="Woyke T."/>
        </authorList>
    </citation>
    <scope>NUCLEOTIDE SEQUENCE [LARGE SCALE GENOMIC DNA]</scope>
    <source>
        <strain evidence="15 16">DSM 44927</strain>
    </source>
</reference>
<feature type="transmembrane region" description="Helical" evidence="12">
    <location>
        <begin position="184"/>
        <end position="203"/>
    </location>
</feature>
<accession>W9E4I1</accession>
<evidence type="ECO:0000259" key="13">
    <source>
        <dbReference type="PROSITE" id="PS50893"/>
    </source>
</evidence>
<dbReference type="GO" id="GO:0034040">
    <property type="term" value="F:ATPase-coupled lipid transmembrane transporter activity"/>
    <property type="evidence" value="ECO:0007669"/>
    <property type="project" value="TreeGrafter"/>
</dbReference>